<protein>
    <submittedName>
        <fullName evidence="1">Uncharacterized protein</fullName>
    </submittedName>
</protein>
<accession>A0ABT3DGS6</accession>
<gene>
    <name evidence="1" type="ORF">OIH86_11365</name>
</gene>
<dbReference type="EMBL" id="JAOYEY010000036">
    <property type="protein sequence ID" value="MCV9886258.1"/>
    <property type="molecule type" value="Genomic_DNA"/>
</dbReference>
<keyword evidence="2" id="KW-1185">Reference proteome</keyword>
<sequence>MSVKPLQKGDKVVMHTCIEAVTHDGKVWTCRTNEQKLHEKHDYTVVWLEGFSGCFATKYLQKIDISSNNKQLKDHADDIYNKSQPDRNGEVDIECDDALDMMYELIAKS</sequence>
<reference evidence="1 2" key="1">
    <citation type="submission" date="2022-10" db="EMBL/GenBank/DDBJ databases">
        <title>Draft genome assembly of moderately radiation resistant bacterium Metabacillus halosaccharovorans.</title>
        <authorList>
            <person name="Pal S."/>
            <person name="Gopinathan A."/>
        </authorList>
    </citation>
    <scope>NUCLEOTIDE SEQUENCE [LARGE SCALE GENOMIC DNA]</scope>
    <source>
        <strain evidence="1 2">VITHBRA001</strain>
    </source>
</reference>
<evidence type="ECO:0000313" key="2">
    <source>
        <dbReference type="Proteomes" id="UP001526147"/>
    </source>
</evidence>
<organism evidence="1 2">
    <name type="scientific">Metabacillus halosaccharovorans</name>
    <dbReference type="NCBI Taxonomy" id="930124"/>
    <lineage>
        <taxon>Bacteria</taxon>
        <taxon>Bacillati</taxon>
        <taxon>Bacillota</taxon>
        <taxon>Bacilli</taxon>
        <taxon>Bacillales</taxon>
        <taxon>Bacillaceae</taxon>
        <taxon>Metabacillus</taxon>
    </lineage>
</organism>
<comment type="caution">
    <text evidence="1">The sequence shown here is derived from an EMBL/GenBank/DDBJ whole genome shotgun (WGS) entry which is preliminary data.</text>
</comment>
<dbReference type="Proteomes" id="UP001526147">
    <property type="component" value="Unassembled WGS sequence"/>
</dbReference>
<name>A0ABT3DGS6_9BACI</name>
<evidence type="ECO:0000313" key="1">
    <source>
        <dbReference type="EMBL" id="MCV9886258.1"/>
    </source>
</evidence>
<proteinExistence type="predicted"/>
<dbReference type="RefSeq" id="WP_264142885.1">
    <property type="nucleotide sequence ID" value="NZ_JAOYEY010000036.1"/>
</dbReference>